<comment type="pathway">
    <text evidence="4 6">Cofactor biosynthesis; NAD(+) biosynthesis; quinolinate from L-kynurenine: step 2/3.</text>
</comment>
<dbReference type="EMBL" id="JAATJE010000002">
    <property type="protein sequence ID" value="NJC35138.1"/>
    <property type="molecule type" value="Genomic_DNA"/>
</dbReference>
<feature type="binding site" evidence="4">
    <location>
        <position position="95"/>
    </location>
    <ligand>
        <name>pyridoxal 5'-phosphate</name>
        <dbReference type="ChEBI" id="CHEBI:597326"/>
    </ligand>
</feature>
<feature type="binding site" evidence="4">
    <location>
        <position position="218"/>
    </location>
    <ligand>
        <name>pyridoxal 5'-phosphate</name>
        <dbReference type="ChEBI" id="CHEBI:597326"/>
    </ligand>
</feature>
<evidence type="ECO:0000256" key="6">
    <source>
        <dbReference type="PIRNR" id="PIRNR038800"/>
    </source>
</evidence>
<dbReference type="RefSeq" id="WP_167955755.1">
    <property type="nucleotide sequence ID" value="NZ_JAATJE010000002.1"/>
</dbReference>
<sequence length="404" mass="42598">MTRDEARAADARDPLGGVRARFRLPPDVIYLDGNSLGALPATTPGAMAAGVETAWGNRLIRSWNEGWVEAPRRIGDRIAPLIGAAPGEVIACDSTSANLYKLIVAALRAAGGRTTVLSEAGNFPTDLHVAEGAVAAVPGARLRVVARDDIADALDADTALLLLTHVHYTSGRRFDMAAVTAAAHDMGATVLWDLSHSVGAVAVDLNGAGADLAVGCGYKYLNGGPGAPAFLFVAERHQARLANPLSGWFGHAEPFAFTDDYRPADGIDRWLCGTPPVLGLMALEAGIATFDGVTMAALEAKSAALFDLFRARGEAAGLHCITPVDPAGRGSHISFRHPEAWPINSALIEAGVIGDFRTPDVLRFGLTPLYTGFEDVWRATETLGAIMADGRWRAARYAEKARVT</sequence>
<feature type="binding site" evidence="4">
    <location>
        <position position="274"/>
    </location>
    <ligand>
        <name>pyridoxal 5'-phosphate</name>
        <dbReference type="ChEBI" id="CHEBI:597326"/>
    </ligand>
</feature>
<dbReference type="NCBIfam" id="TIGR01814">
    <property type="entry name" value="kynureninase"/>
    <property type="match status" value="1"/>
</dbReference>
<keyword evidence="3 4" id="KW-0663">Pyridoxal phosphate</keyword>
<evidence type="ECO:0000313" key="8">
    <source>
        <dbReference type="Proteomes" id="UP000734218"/>
    </source>
</evidence>
<dbReference type="EC" id="3.7.1.3" evidence="4 5"/>
<comment type="catalytic activity">
    <reaction evidence="4 6">
        <text>L-kynurenine + H2O = anthranilate + L-alanine + H(+)</text>
        <dbReference type="Rhea" id="RHEA:16813"/>
        <dbReference type="ChEBI" id="CHEBI:15377"/>
        <dbReference type="ChEBI" id="CHEBI:15378"/>
        <dbReference type="ChEBI" id="CHEBI:16567"/>
        <dbReference type="ChEBI" id="CHEBI:57959"/>
        <dbReference type="ChEBI" id="CHEBI:57972"/>
        <dbReference type="EC" id="3.7.1.3"/>
    </reaction>
</comment>
<accession>A0ABX0XPJ1</accession>
<dbReference type="PIRSF" id="PIRSF038800">
    <property type="entry name" value="KYNU"/>
    <property type="match status" value="1"/>
</dbReference>
<proteinExistence type="inferred from homology"/>
<dbReference type="SUPFAM" id="SSF53383">
    <property type="entry name" value="PLP-dependent transferases"/>
    <property type="match status" value="1"/>
</dbReference>
<dbReference type="HAMAP" id="MF_01970">
    <property type="entry name" value="Kynureninase"/>
    <property type="match status" value="1"/>
</dbReference>
<feature type="binding site" evidence="4">
    <location>
        <position position="164"/>
    </location>
    <ligand>
        <name>pyridoxal 5'-phosphate</name>
        <dbReference type="ChEBI" id="CHEBI:597326"/>
    </ligand>
</feature>
<feature type="binding site" evidence="4">
    <location>
        <position position="196"/>
    </location>
    <ligand>
        <name>pyridoxal 5'-phosphate</name>
        <dbReference type="ChEBI" id="CHEBI:597326"/>
    </ligand>
</feature>
<dbReference type="Proteomes" id="UP000734218">
    <property type="component" value="Unassembled WGS sequence"/>
</dbReference>
<evidence type="ECO:0000256" key="4">
    <source>
        <dbReference type="HAMAP-Rule" id="MF_01970"/>
    </source>
</evidence>
<comment type="caution">
    <text evidence="7">The sequence shown here is derived from an EMBL/GenBank/DDBJ whole genome shotgun (WGS) entry which is preliminary data.</text>
</comment>
<evidence type="ECO:0000313" key="7">
    <source>
        <dbReference type="EMBL" id="NJC35138.1"/>
    </source>
</evidence>
<comment type="subunit">
    <text evidence="4 6">Homodimer.</text>
</comment>
<comment type="function">
    <text evidence="4 6">Catalyzes the cleavage of L-kynurenine (L-Kyn) and L-3-hydroxykynurenine (L-3OHKyn) into anthranilic acid (AA) and 3-hydroxyanthranilic acid (3-OHAA), respectively.</text>
</comment>
<dbReference type="GO" id="GO:0030429">
    <property type="term" value="F:kynureninase activity"/>
    <property type="evidence" value="ECO:0007669"/>
    <property type="project" value="UniProtKB-EC"/>
</dbReference>
<dbReference type="InterPro" id="IPR010111">
    <property type="entry name" value="Kynureninase"/>
</dbReference>
<feature type="binding site" evidence="4">
    <location>
        <begin position="123"/>
        <end position="126"/>
    </location>
    <ligand>
        <name>pyridoxal 5'-phosphate</name>
        <dbReference type="ChEBI" id="CHEBI:597326"/>
    </ligand>
</feature>
<dbReference type="InterPro" id="IPR015421">
    <property type="entry name" value="PyrdxlP-dep_Trfase_major"/>
</dbReference>
<protein>
    <recommendedName>
        <fullName evidence="4 5">Kynureninase</fullName>
        <ecNumber evidence="4 5">3.7.1.3</ecNumber>
    </recommendedName>
    <alternativeName>
        <fullName evidence="4">L-kynurenine hydrolase</fullName>
    </alternativeName>
</protein>
<evidence type="ECO:0000256" key="2">
    <source>
        <dbReference type="ARBA" id="ARBA00022801"/>
    </source>
</evidence>
<feature type="binding site" evidence="4">
    <location>
        <position position="248"/>
    </location>
    <ligand>
        <name>pyridoxal 5'-phosphate</name>
        <dbReference type="ChEBI" id="CHEBI:597326"/>
    </ligand>
</feature>
<feature type="binding site" evidence="4">
    <location>
        <position position="96"/>
    </location>
    <ligand>
        <name>pyridoxal 5'-phosphate</name>
        <dbReference type="ChEBI" id="CHEBI:597326"/>
    </ligand>
</feature>
<evidence type="ECO:0000256" key="3">
    <source>
        <dbReference type="ARBA" id="ARBA00022898"/>
    </source>
</evidence>
<feature type="modified residue" description="N6-(pyridoxal phosphate)lysine" evidence="4">
    <location>
        <position position="219"/>
    </location>
</feature>
<evidence type="ECO:0000256" key="1">
    <source>
        <dbReference type="ARBA" id="ARBA00022642"/>
    </source>
</evidence>
<name>A0ABX0XPJ1_9SPHN</name>
<dbReference type="Gene3D" id="3.90.1150.10">
    <property type="entry name" value="Aspartate Aminotransferase, domain 1"/>
    <property type="match status" value="1"/>
</dbReference>
<keyword evidence="8" id="KW-1185">Reference proteome</keyword>
<keyword evidence="1 4" id="KW-0662">Pyridine nucleotide biosynthesis</keyword>
<keyword evidence="2 4" id="KW-0378">Hydrolase</keyword>
<comment type="catalytic activity">
    <reaction evidence="6">
        <text>3-hydroxy-L-kynurenine + H2O = 3-hydroxyanthranilate + L-alanine + H(+)</text>
        <dbReference type="Rhea" id="RHEA:25143"/>
        <dbReference type="ChEBI" id="CHEBI:15377"/>
        <dbReference type="ChEBI" id="CHEBI:15378"/>
        <dbReference type="ChEBI" id="CHEBI:36559"/>
        <dbReference type="ChEBI" id="CHEBI:57972"/>
        <dbReference type="ChEBI" id="CHEBI:58125"/>
        <dbReference type="EC" id="3.7.1.3"/>
    </reaction>
</comment>
<evidence type="ECO:0000256" key="5">
    <source>
        <dbReference type="NCBIfam" id="TIGR01814"/>
    </source>
</evidence>
<dbReference type="InterPro" id="IPR015422">
    <property type="entry name" value="PyrdxlP-dep_Trfase_small"/>
</dbReference>
<comment type="pathway">
    <text evidence="4 6">Amino-acid degradation; L-kynurenine degradation; L-alanine and anthranilate from L-kynurenine: step 1/1.</text>
</comment>
<dbReference type="InterPro" id="IPR015424">
    <property type="entry name" value="PyrdxlP-dep_Trfase"/>
</dbReference>
<organism evidence="7 8">
    <name type="scientific">Sphingomonas jejuensis</name>
    <dbReference type="NCBI Taxonomy" id="904715"/>
    <lineage>
        <taxon>Bacteria</taxon>
        <taxon>Pseudomonadati</taxon>
        <taxon>Pseudomonadota</taxon>
        <taxon>Alphaproteobacteria</taxon>
        <taxon>Sphingomonadales</taxon>
        <taxon>Sphingomonadaceae</taxon>
        <taxon>Sphingomonas</taxon>
    </lineage>
</organism>
<reference evidence="7 8" key="1">
    <citation type="submission" date="2020-03" db="EMBL/GenBank/DDBJ databases">
        <title>Genomic Encyclopedia of Type Strains, Phase IV (KMG-IV): sequencing the most valuable type-strain genomes for metagenomic binning, comparative biology and taxonomic classification.</title>
        <authorList>
            <person name="Goeker M."/>
        </authorList>
    </citation>
    <scope>NUCLEOTIDE SEQUENCE [LARGE SCALE GENOMIC DNA]</scope>
    <source>
        <strain evidence="7 8">DSM 27651</strain>
    </source>
</reference>
<dbReference type="Pfam" id="PF22580">
    <property type="entry name" value="KYNU_C"/>
    <property type="match status" value="1"/>
</dbReference>
<comment type="cofactor">
    <cofactor evidence="4 6">
        <name>pyridoxal 5'-phosphate</name>
        <dbReference type="ChEBI" id="CHEBI:597326"/>
    </cofactor>
</comment>
<comment type="similarity">
    <text evidence="4 6">Belongs to the kynureninase family.</text>
</comment>
<feature type="binding site" evidence="4">
    <location>
        <position position="193"/>
    </location>
    <ligand>
        <name>pyridoxal 5'-phosphate</name>
        <dbReference type="ChEBI" id="CHEBI:597326"/>
    </ligand>
</feature>
<dbReference type="Gene3D" id="3.40.640.10">
    <property type="entry name" value="Type I PLP-dependent aspartate aminotransferase-like (Major domain)"/>
    <property type="match status" value="1"/>
</dbReference>
<dbReference type="PANTHER" id="PTHR14084:SF0">
    <property type="entry name" value="KYNURENINASE"/>
    <property type="match status" value="1"/>
</dbReference>
<dbReference type="PANTHER" id="PTHR14084">
    <property type="entry name" value="KYNURENINASE"/>
    <property type="match status" value="1"/>
</dbReference>
<gene>
    <name evidence="4" type="primary">kynU</name>
    <name evidence="7" type="ORF">GGR88_002652</name>
</gene>